<dbReference type="NCBIfam" id="TIGR00231">
    <property type="entry name" value="small_GTP"/>
    <property type="match status" value="1"/>
</dbReference>
<dbReference type="PROSITE" id="PS51421">
    <property type="entry name" value="RAS"/>
    <property type="match status" value="1"/>
</dbReference>
<dbReference type="Proteomes" id="UP001149090">
    <property type="component" value="Unassembled WGS sequence"/>
</dbReference>
<dbReference type="CDD" id="cd00157">
    <property type="entry name" value="Rho"/>
    <property type="match status" value="1"/>
</dbReference>
<dbReference type="SMART" id="SM00174">
    <property type="entry name" value="RHO"/>
    <property type="match status" value="1"/>
</dbReference>
<proteinExistence type="predicted"/>
<dbReference type="InterPro" id="IPR027417">
    <property type="entry name" value="P-loop_NTPase"/>
</dbReference>
<dbReference type="GO" id="GO:0005525">
    <property type="term" value="F:GTP binding"/>
    <property type="evidence" value="ECO:0007669"/>
    <property type="project" value="UniProtKB-KW"/>
</dbReference>
<dbReference type="InterPro" id="IPR005225">
    <property type="entry name" value="Small_GTP-bd"/>
</dbReference>
<dbReference type="OrthoDB" id="8830751at2759"/>
<dbReference type="FunFam" id="3.40.50.300:FF:000118">
    <property type="entry name" value="Rho-related GTP-binding protein RhoG"/>
    <property type="match status" value="1"/>
</dbReference>
<sequence>MKRLKLVCVGDGQTGKTCMLITFAKDEFPAIYVPTVFENYIADITVDDKTYELNLWDTAGQEDLDRLRPLSYPDSHVVLICFAIDSHMSYDNVKLKWIKEVRHYCPKVPILLVGLKTDLRTDEKVIETLRENGKEPITNQQGESLGRDIKAWKYVECSAKTGDNLKFVFEQSVRAALEKPTNSGHCLLL</sequence>
<dbReference type="EMBL" id="JAPDFW010000054">
    <property type="protein sequence ID" value="KAJ5078321.1"/>
    <property type="molecule type" value="Genomic_DNA"/>
</dbReference>
<dbReference type="OMA" id="EVNHYIP"/>
<dbReference type="PROSITE" id="PS51420">
    <property type="entry name" value="RHO"/>
    <property type="match status" value="1"/>
</dbReference>
<dbReference type="SMART" id="SM00173">
    <property type="entry name" value="RAS"/>
    <property type="match status" value="1"/>
</dbReference>
<evidence type="ECO:0000313" key="3">
    <source>
        <dbReference type="EMBL" id="KAJ5078321.1"/>
    </source>
</evidence>
<organism evidence="3 4">
    <name type="scientific">Anaeramoeba ignava</name>
    <name type="common">Anaerobic marine amoeba</name>
    <dbReference type="NCBI Taxonomy" id="1746090"/>
    <lineage>
        <taxon>Eukaryota</taxon>
        <taxon>Metamonada</taxon>
        <taxon>Anaeramoebidae</taxon>
        <taxon>Anaeramoeba</taxon>
    </lineage>
</organism>
<dbReference type="InterPro" id="IPR003578">
    <property type="entry name" value="Small_GTPase_Rho"/>
</dbReference>
<dbReference type="PANTHER" id="PTHR24072">
    <property type="entry name" value="RHO FAMILY GTPASE"/>
    <property type="match status" value="1"/>
</dbReference>
<name>A0A9Q0LR66_ANAIG</name>
<keyword evidence="2" id="KW-0342">GTP-binding</keyword>
<keyword evidence="4" id="KW-1185">Reference proteome</keyword>
<gene>
    <name evidence="3" type="ORF">M0811_05109</name>
</gene>
<dbReference type="PRINTS" id="PR00449">
    <property type="entry name" value="RASTRNSFRMNG"/>
</dbReference>
<reference evidence="3" key="1">
    <citation type="submission" date="2022-10" db="EMBL/GenBank/DDBJ databases">
        <title>Novel sulphate-reducing endosymbionts in the free-living metamonad Anaeramoeba.</title>
        <authorList>
            <person name="Jerlstrom-Hultqvist J."/>
            <person name="Cepicka I."/>
            <person name="Gallot-Lavallee L."/>
            <person name="Salas-Leiva D."/>
            <person name="Curtis B.A."/>
            <person name="Zahonova K."/>
            <person name="Pipaliya S."/>
            <person name="Dacks J."/>
            <person name="Roger A.J."/>
        </authorList>
    </citation>
    <scope>NUCLEOTIDE SEQUENCE</scope>
    <source>
        <strain evidence="3">BMAN</strain>
    </source>
</reference>
<dbReference type="SMART" id="SM00176">
    <property type="entry name" value="RAN"/>
    <property type="match status" value="1"/>
</dbReference>
<comment type="caution">
    <text evidence="3">The sequence shown here is derived from an EMBL/GenBank/DDBJ whole genome shotgun (WGS) entry which is preliminary data.</text>
</comment>
<dbReference type="Pfam" id="PF00071">
    <property type="entry name" value="Ras"/>
    <property type="match status" value="1"/>
</dbReference>
<dbReference type="SMART" id="SM00175">
    <property type="entry name" value="RAB"/>
    <property type="match status" value="1"/>
</dbReference>
<dbReference type="Gene3D" id="3.40.50.300">
    <property type="entry name" value="P-loop containing nucleotide triphosphate hydrolases"/>
    <property type="match status" value="1"/>
</dbReference>
<evidence type="ECO:0000313" key="4">
    <source>
        <dbReference type="Proteomes" id="UP001149090"/>
    </source>
</evidence>
<protein>
    <submittedName>
        <fullName evidence="3">Gtp-binding protein rho4</fullName>
    </submittedName>
</protein>
<keyword evidence="1" id="KW-0547">Nucleotide-binding</keyword>
<dbReference type="GO" id="GO:0007264">
    <property type="term" value="P:small GTPase-mediated signal transduction"/>
    <property type="evidence" value="ECO:0007669"/>
    <property type="project" value="InterPro"/>
</dbReference>
<evidence type="ECO:0000256" key="2">
    <source>
        <dbReference type="ARBA" id="ARBA00023134"/>
    </source>
</evidence>
<dbReference type="PROSITE" id="PS51419">
    <property type="entry name" value="RAB"/>
    <property type="match status" value="1"/>
</dbReference>
<evidence type="ECO:0000256" key="1">
    <source>
        <dbReference type="ARBA" id="ARBA00022741"/>
    </source>
</evidence>
<dbReference type="AlphaFoldDB" id="A0A9Q0LR66"/>
<dbReference type="GO" id="GO:0003924">
    <property type="term" value="F:GTPase activity"/>
    <property type="evidence" value="ECO:0007669"/>
    <property type="project" value="InterPro"/>
</dbReference>
<dbReference type="SUPFAM" id="SSF52540">
    <property type="entry name" value="P-loop containing nucleoside triphosphate hydrolases"/>
    <property type="match status" value="1"/>
</dbReference>
<dbReference type="InterPro" id="IPR001806">
    <property type="entry name" value="Small_GTPase"/>
</dbReference>
<accession>A0A9Q0LR66</accession>